<gene>
    <name evidence="9" type="ordered locus">CKR_2669</name>
</gene>
<dbReference type="InterPro" id="IPR009057">
    <property type="entry name" value="Homeodomain-like_sf"/>
</dbReference>
<evidence type="ECO:0000313" key="10">
    <source>
        <dbReference type="Proteomes" id="UP000007969"/>
    </source>
</evidence>
<dbReference type="InterPro" id="IPR002197">
    <property type="entry name" value="HTH_Fis"/>
</dbReference>
<dbReference type="Proteomes" id="UP000007969">
    <property type="component" value="Chromosome"/>
</dbReference>
<evidence type="ECO:0008006" key="11">
    <source>
        <dbReference type="Google" id="ProtNLM"/>
    </source>
</evidence>
<dbReference type="InterPro" id="IPR025662">
    <property type="entry name" value="Sigma_54_int_dom_ATP-bd_1"/>
</dbReference>
<dbReference type="Gene3D" id="3.30.450.20">
    <property type="entry name" value="PAS domain"/>
    <property type="match status" value="1"/>
</dbReference>
<evidence type="ECO:0000259" key="6">
    <source>
        <dbReference type="PROSITE" id="PS50045"/>
    </source>
</evidence>
<sequence>MYMSDKELLEFDNLYKGKKVMDLTMKQLYQIIENSYDGMYITDGDANTLFLNKSYEKITGMKRNDMIGKNMRYLVENKYLSQSGTLLVLESKKNVTIEQKFKTGKTVLVSSSPVFNDNGEITLVVTNVRNVTELYELKEQVKKNMELTEKYYSQLEGIRQQLLKFSDIIAKDEKMLNTLEMAKKVAKVDTTVLLLGETGVGKEKIAKYIHKNSMRNNKSFIKIDCGSIPRNLIESELFGYEKGAFTGANKEGKIGLFELADGGSIFLDEIGELPLDMQVKLLRVLQEGEIKRVGGTEVIRIDVRVIAATNRNLKDMVEKKTFREDLYYRLNVVPIKILPLRERKDDIEPLIEHFLCVFNKKYNFNKIITPAAIDSLKKYKWPGNVRELKNIIERVIIMSSGNKILRSDLPIKEVWDSDASNSNMWKDNLTLKEAVENLEESIIESSLEKHGNVRDAAKELGINASTLVRKRKKYKNKPVLQK</sequence>
<dbReference type="InterPro" id="IPR002078">
    <property type="entry name" value="Sigma_54_int"/>
</dbReference>
<organism evidence="9 10">
    <name type="scientific">Clostridium kluyveri (strain NBRC 12016)</name>
    <dbReference type="NCBI Taxonomy" id="583346"/>
    <lineage>
        <taxon>Bacteria</taxon>
        <taxon>Bacillati</taxon>
        <taxon>Bacillota</taxon>
        <taxon>Clostridia</taxon>
        <taxon>Eubacteriales</taxon>
        <taxon>Clostridiaceae</taxon>
        <taxon>Clostridium</taxon>
    </lineage>
</organism>
<keyword evidence="3" id="KW-0805">Transcription regulation</keyword>
<keyword evidence="5" id="KW-0804">Transcription</keyword>
<dbReference type="Gene3D" id="1.10.8.60">
    <property type="match status" value="1"/>
</dbReference>
<dbReference type="FunFam" id="3.40.50.300:FF:000006">
    <property type="entry name" value="DNA-binding transcriptional regulator NtrC"/>
    <property type="match status" value="1"/>
</dbReference>
<dbReference type="SUPFAM" id="SSF46689">
    <property type="entry name" value="Homeodomain-like"/>
    <property type="match status" value="1"/>
</dbReference>
<dbReference type="CDD" id="cd00130">
    <property type="entry name" value="PAS"/>
    <property type="match status" value="1"/>
</dbReference>
<keyword evidence="4" id="KW-0238">DNA-binding</keyword>
<evidence type="ECO:0000256" key="4">
    <source>
        <dbReference type="ARBA" id="ARBA00023125"/>
    </source>
</evidence>
<feature type="domain" description="PAC" evidence="8">
    <location>
        <begin position="91"/>
        <end position="143"/>
    </location>
</feature>
<dbReference type="Pfam" id="PF25601">
    <property type="entry name" value="AAA_lid_14"/>
    <property type="match status" value="1"/>
</dbReference>
<dbReference type="InterPro" id="IPR000014">
    <property type="entry name" value="PAS"/>
</dbReference>
<evidence type="ECO:0000256" key="5">
    <source>
        <dbReference type="ARBA" id="ARBA00023163"/>
    </source>
</evidence>
<dbReference type="Gene3D" id="3.40.50.300">
    <property type="entry name" value="P-loop containing nucleotide triphosphate hydrolases"/>
    <property type="match status" value="1"/>
</dbReference>
<dbReference type="NCBIfam" id="TIGR00229">
    <property type="entry name" value="sensory_box"/>
    <property type="match status" value="1"/>
</dbReference>
<dbReference type="SUPFAM" id="SSF55785">
    <property type="entry name" value="PYP-like sensor domain (PAS domain)"/>
    <property type="match status" value="1"/>
</dbReference>
<proteinExistence type="predicted"/>
<dbReference type="PANTHER" id="PTHR32071">
    <property type="entry name" value="TRANSCRIPTIONAL REGULATORY PROTEIN"/>
    <property type="match status" value="1"/>
</dbReference>
<dbReference type="InterPro" id="IPR000700">
    <property type="entry name" value="PAS-assoc_C"/>
</dbReference>
<reference evidence="10" key="1">
    <citation type="submission" date="2005-09" db="EMBL/GenBank/DDBJ databases">
        <title>Complete genome sequence of Clostridium kluyveri and comparative genomics of Clostridia species.</title>
        <authorList>
            <person name="Inui M."/>
            <person name="Nonaka H."/>
            <person name="Shinoda Y."/>
            <person name="Ikenaga Y."/>
            <person name="Abe M."/>
            <person name="Naito K."/>
            <person name="Vertes A.A."/>
            <person name="Yukawa H."/>
        </authorList>
    </citation>
    <scope>NUCLEOTIDE SEQUENCE [LARGE SCALE GENOMIC DNA]</scope>
    <source>
        <strain evidence="10">NBRC 12016</strain>
    </source>
</reference>
<dbReference type="GO" id="GO:0043565">
    <property type="term" value="F:sequence-specific DNA binding"/>
    <property type="evidence" value="ECO:0007669"/>
    <property type="project" value="InterPro"/>
</dbReference>
<dbReference type="PROSITE" id="PS50113">
    <property type="entry name" value="PAC"/>
    <property type="match status" value="1"/>
</dbReference>
<dbReference type="GO" id="GO:0006355">
    <property type="term" value="P:regulation of DNA-templated transcription"/>
    <property type="evidence" value="ECO:0007669"/>
    <property type="project" value="InterPro"/>
</dbReference>
<dbReference type="PROSITE" id="PS00676">
    <property type="entry name" value="SIGMA54_INTERACT_2"/>
    <property type="match status" value="1"/>
</dbReference>
<dbReference type="EMBL" id="AP009049">
    <property type="protein sequence ID" value="BAH07720.1"/>
    <property type="molecule type" value="Genomic_DNA"/>
</dbReference>
<dbReference type="InterPro" id="IPR058031">
    <property type="entry name" value="AAA_lid_NorR"/>
</dbReference>
<protein>
    <recommendedName>
        <fullName evidence="11">Transcriptional regulatory protein TyrR</fullName>
    </recommendedName>
</protein>
<evidence type="ECO:0000256" key="1">
    <source>
        <dbReference type="ARBA" id="ARBA00022741"/>
    </source>
</evidence>
<dbReference type="CDD" id="cd00009">
    <property type="entry name" value="AAA"/>
    <property type="match status" value="1"/>
</dbReference>
<feature type="domain" description="PAS" evidence="7">
    <location>
        <begin position="24"/>
        <end position="76"/>
    </location>
</feature>
<dbReference type="AlphaFoldDB" id="B9E5E5"/>
<evidence type="ECO:0000313" key="9">
    <source>
        <dbReference type="EMBL" id="BAH07720.1"/>
    </source>
</evidence>
<accession>B9E5E5</accession>
<dbReference type="InterPro" id="IPR003593">
    <property type="entry name" value="AAA+_ATPase"/>
</dbReference>
<dbReference type="InterPro" id="IPR027417">
    <property type="entry name" value="P-loop_NTPase"/>
</dbReference>
<dbReference type="SUPFAM" id="SSF52540">
    <property type="entry name" value="P-loop containing nucleoside triphosphate hydrolases"/>
    <property type="match status" value="1"/>
</dbReference>
<dbReference type="InterPro" id="IPR035965">
    <property type="entry name" value="PAS-like_dom_sf"/>
</dbReference>
<dbReference type="PANTHER" id="PTHR32071:SF57">
    <property type="entry name" value="C4-DICARBOXYLATE TRANSPORT TRANSCRIPTIONAL REGULATORY PROTEIN DCTD"/>
    <property type="match status" value="1"/>
</dbReference>
<dbReference type="Gene3D" id="1.10.10.60">
    <property type="entry name" value="Homeodomain-like"/>
    <property type="match status" value="1"/>
</dbReference>
<evidence type="ECO:0000259" key="8">
    <source>
        <dbReference type="PROSITE" id="PS50113"/>
    </source>
</evidence>
<dbReference type="Pfam" id="PF00158">
    <property type="entry name" value="Sigma54_activat"/>
    <property type="match status" value="1"/>
</dbReference>
<dbReference type="HOGENOM" id="CLU_000445_8_1_9"/>
<dbReference type="PROSITE" id="PS00688">
    <property type="entry name" value="SIGMA54_INTERACT_3"/>
    <property type="match status" value="1"/>
</dbReference>
<dbReference type="KEGG" id="ckr:CKR_2669"/>
<dbReference type="SMART" id="SM00382">
    <property type="entry name" value="AAA"/>
    <property type="match status" value="1"/>
</dbReference>
<name>B9E5E5_CLOK1</name>
<dbReference type="InterPro" id="IPR025943">
    <property type="entry name" value="Sigma_54_int_dom_ATP-bd_2"/>
</dbReference>
<keyword evidence="1" id="KW-0547">Nucleotide-binding</keyword>
<dbReference type="Pfam" id="PF13426">
    <property type="entry name" value="PAS_9"/>
    <property type="match status" value="1"/>
</dbReference>
<dbReference type="PROSITE" id="PS50045">
    <property type="entry name" value="SIGMA54_INTERACT_4"/>
    <property type="match status" value="1"/>
</dbReference>
<dbReference type="InterPro" id="IPR025944">
    <property type="entry name" value="Sigma_54_int_dom_CS"/>
</dbReference>
<dbReference type="SMART" id="SM00091">
    <property type="entry name" value="PAS"/>
    <property type="match status" value="1"/>
</dbReference>
<evidence type="ECO:0000259" key="7">
    <source>
        <dbReference type="PROSITE" id="PS50112"/>
    </source>
</evidence>
<dbReference type="PROSITE" id="PS50112">
    <property type="entry name" value="PAS"/>
    <property type="match status" value="1"/>
</dbReference>
<feature type="domain" description="Sigma-54 factor interaction" evidence="6">
    <location>
        <begin position="168"/>
        <end position="397"/>
    </location>
</feature>
<dbReference type="GO" id="GO:0005524">
    <property type="term" value="F:ATP binding"/>
    <property type="evidence" value="ECO:0007669"/>
    <property type="project" value="UniProtKB-KW"/>
</dbReference>
<dbReference type="Pfam" id="PF02954">
    <property type="entry name" value="HTH_8"/>
    <property type="match status" value="1"/>
</dbReference>
<dbReference type="PROSITE" id="PS00675">
    <property type="entry name" value="SIGMA54_INTERACT_1"/>
    <property type="match status" value="1"/>
</dbReference>
<keyword evidence="2" id="KW-0067">ATP-binding</keyword>
<evidence type="ECO:0000256" key="3">
    <source>
        <dbReference type="ARBA" id="ARBA00023015"/>
    </source>
</evidence>
<evidence type="ECO:0000256" key="2">
    <source>
        <dbReference type="ARBA" id="ARBA00022840"/>
    </source>
</evidence>